<gene>
    <name evidence="3" type="ORF">A1O1_00214</name>
</gene>
<sequence>MNRTPSSATITVSPEKLARAPRSRRAPAPTSKVRENQALYRTRRTTRAEKTLPSRFRDVEDSDDDYEENGNTAASLQELVALVKDLKNTIDQQNETIQEAQAELKELKEEQQCVKEQNCELKDEIGMLRNQLSSLSASLPSTQSWASIVASQTGSNSTHGTSDRITTYANHVASHPPNHWAATDTLYCTIDASRVTEQDMDKTSPGAIRATVEKEMRTGEGQNSWRCRAVTRDAMNASRVKIACRDETELHMVKQVAETKIAPGIRVLRDELYPVKVDNVNRLAILDANGNVQTGAAEALSQENETTVAKIGWLSNRTVAKAYGSMVVYLTKGSDAGRFLREGYFHVAGESGYARTFERRSRPEQCYTCQEPGHKAF</sequence>
<dbReference type="AlphaFoldDB" id="W9YZH5"/>
<dbReference type="EMBL" id="AMWN01000001">
    <property type="protein sequence ID" value="EXJ95095.1"/>
    <property type="molecule type" value="Genomic_DNA"/>
</dbReference>
<keyword evidence="4" id="KW-1185">Reference proteome</keyword>
<evidence type="ECO:0000313" key="4">
    <source>
        <dbReference type="Proteomes" id="UP000019484"/>
    </source>
</evidence>
<feature type="coiled-coil region" evidence="1">
    <location>
        <begin position="76"/>
        <end position="117"/>
    </location>
</feature>
<evidence type="ECO:0000313" key="3">
    <source>
        <dbReference type="EMBL" id="EXJ95095.1"/>
    </source>
</evidence>
<feature type="compositionally biased region" description="Polar residues" evidence="2">
    <location>
        <begin position="1"/>
        <end position="12"/>
    </location>
</feature>
<accession>W9YZH5</accession>
<dbReference type="STRING" id="1182541.W9YZH5"/>
<evidence type="ECO:0000256" key="2">
    <source>
        <dbReference type="SAM" id="MobiDB-lite"/>
    </source>
</evidence>
<dbReference type="RefSeq" id="XP_007719324.1">
    <property type="nucleotide sequence ID" value="XM_007721134.1"/>
</dbReference>
<proteinExistence type="predicted"/>
<dbReference type="HOGENOM" id="CLU_039092_1_0_1"/>
<feature type="region of interest" description="Disordered" evidence="2">
    <location>
        <begin position="1"/>
        <end position="47"/>
    </location>
</feature>
<dbReference type="OrthoDB" id="4365579at2759"/>
<dbReference type="GeneID" id="19155123"/>
<comment type="caution">
    <text evidence="3">The sequence shown here is derived from an EMBL/GenBank/DDBJ whole genome shotgun (WGS) entry which is preliminary data.</text>
</comment>
<evidence type="ECO:0000256" key="1">
    <source>
        <dbReference type="SAM" id="Coils"/>
    </source>
</evidence>
<keyword evidence="1" id="KW-0175">Coiled coil</keyword>
<dbReference type="eggNOG" id="KOG1075">
    <property type="taxonomic scope" value="Eukaryota"/>
</dbReference>
<protein>
    <submittedName>
        <fullName evidence="3">Uncharacterized protein</fullName>
    </submittedName>
</protein>
<name>W9YZH5_9EURO</name>
<reference evidence="3 4" key="1">
    <citation type="submission" date="2013-03" db="EMBL/GenBank/DDBJ databases">
        <title>The Genome Sequence of Capronia coronata CBS 617.96.</title>
        <authorList>
            <consortium name="The Broad Institute Genomics Platform"/>
            <person name="Cuomo C."/>
            <person name="de Hoog S."/>
            <person name="Gorbushina A."/>
            <person name="Walker B."/>
            <person name="Young S.K."/>
            <person name="Zeng Q."/>
            <person name="Gargeya S."/>
            <person name="Fitzgerald M."/>
            <person name="Haas B."/>
            <person name="Abouelleil A."/>
            <person name="Allen A.W."/>
            <person name="Alvarado L."/>
            <person name="Arachchi H.M."/>
            <person name="Berlin A.M."/>
            <person name="Chapman S.B."/>
            <person name="Gainer-Dewar J."/>
            <person name="Goldberg J."/>
            <person name="Griggs A."/>
            <person name="Gujja S."/>
            <person name="Hansen M."/>
            <person name="Howarth C."/>
            <person name="Imamovic A."/>
            <person name="Ireland A."/>
            <person name="Larimer J."/>
            <person name="McCowan C."/>
            <person name="Murphy C."/>
            <person name="Pearson M."/>
            <person name="Poon T.W."/>
            <person name="Priest M."/>
            <person name="Roberts A."/>
            <person name="Saif S."/>
            <person name="Shea T."/>
            <person name="Sisk P."/>
            <person name="Sykes S."/>
            <person name="Wortman J."/>
            <person name="Nusbaum C."/>
            <person name="Birren B."/>
        </authorList>
    </citation>
    <scope>NUCLEOTIDE SEQUENCE [LARGE SCALE GENOMIC DNA]</scope>
    <source>
        <strain evidence="3 4">CBS 617.96</strain>
    </source>
</reference>
<organism evidence="3 4">
    <name type="scientific">Capronia coronata CBS 617.96</name>
    <dbReference type="NCBI Taxonomy" id="1182541"/>
    <lineage>
        <taxon>Eukaryota</taxon>
        <taxon>Fungi</taxon>
        <taxon>Dikarya</taxon>
        <taxon>Ascomycota</taxon>
        <taxon>Pezizomycotina</taxon>
        <taxon>Eurotiomycetes</taxon>
        <taxon>Chaetothyriomycetidae</taxon>
        <taxon>Chaetothyriales</taxon>
        <taxon>Herpotrichiellaceae</taxon>
        <taxon>Capronia</taxon>
    </lineage>
</organism>
<dbReference type="Proteomes" id="UP000019484">
    <property type="component" value="Unassembled WGS sequence"/>
</dbReference>